<organism evidence="2">
    <name type="scientific">viral metagenome</name>
    <dbReference type="NCBI Taxonomy" id="1070528"/>
    <lineage>
        <taxon>unclassified sequences</taxon>
        <taxon>metagenomes</taxon>
        <taxon>organismal metagenomes</taxon>
    </lineage>
</organism>
<feature type="transmembrane region" description="Helical" evidence="1">
    <location>
        <begin position="125"/>
        <end position="143"/>
    </location>
</feature>
<proteinExistence type="predicted"/>
<name>A0A6C0HJC7_9ZZZZ</name>
<accession>A0A6C0HJC7</accession>
<protein>
    <submittedName>
        <fullName evidence="2">Uncharacterized protein</fullName>
    </submittedName>
</protein>
<evidence type="ECO:0000256" key="1">
    <source>
        <dbReference type="SAM" id="Phobius"/>
    </source>
</evidence>
<keyword evidence="1" id="KW-1133">Transmembrane helix</keyword>
<sequence>MNIPLYYSSAIIGTLIIIISLVLYNPQLTLLYQITYLGIISSILNHMDTNTAVKYADRFIIVLAIIIYAYYTFFSKSKSIQLLVFILLSIAILCYLVSKITTSITDIHLLGLPDYIPKVSQNLHIASHCLVLFMFIIIIFAYTRQTLIPQ</sequence>
<feature type="transmembrane region" description="Helical" evidence="1">
    <location>
        <begin position="59"/>
        <end position="75"/>
    </location>
</feature>
<dbReference type="EMBL" id="MN739961">
    <property type="protein sequence ID" value="QHT80113.1"/>
    <property type="molecule type" value="Genomic_DNA"/>
</dbReference>
<feature type="transmembrane region" description="Helical" evidence="1">
    <location>
        <begin position="82"/>
        <end position="105"/>
    </location>
</feature>
<keyword evidence="1" id="KW-0812">Transmembrane</keyword>
<dbReference type="AlphaFoldDB" id="A0A6C0HJC7"/>
<evidence type="ECO:0000313" key="2">
    <source>
        <dbReference type="EMBL" id="QHT80113.1"/>
    </source>
</evidence>
<reference evidence="2" key="1">
    <citation type="journal article" date="2020" name="Nature">
        <title>Giant virus diversity and host interactions through global metagenomics.</title>
        <authorList>
            <person name="Schulz F."/>
            <person name="Roux S."/>
            <person name="Paez-Espino D."/>
            <person name="Jungbluth S."/>
            <person name="Walsh D.A."/>
            <person name="Denef V.J."/>
            <person name="McMahon K.D."/>
            <person name="Konstantinidis K.T."/>
            <person name="Eloe-Fadrosh E.A."/>
            <person name="Kyrpides N.C."/>
            <person name="Woyke T."/>
        </authorList>
    </citation>
    <scope>NUCLEOTIDE SEQUENCE</scope>
    <source>
        <strain evidence="2">GVMAG-M-3300023184-105</strain>
    </source>
</reference>
<feature type="transmembrane region" description="Helical" evidence="1">
    <location>
        <begin position="6"/>
        <end position="23"/>
    </location>
</feature>
<keyword evidence="1" id="KW-0472">Membrane</keyword>